<dbReference type="EMBL" id="LJSN01000003">
    <property type="protein sequence ID" value="PNE37765.1"/>
    <property type="molecule type" value="Genomic_DNA"/>
</dbReference>
<gene>
    <name evidence="2" type="ORF">AOB60_26400</name>
</gene>
<dbReference type="InterPro" id="IPR002915">
    <property type="entry name" value="DeoC/FbaB/LacD_aldolase"/>
</dbReference>
<dbReference type="Proteomes" id="UP000236047">
    <property type="component" value="Unassembled WGS sequence"/>
</dbReference>
<dbReference type="Pfam" id="PF01791">
    <property type="entry name" value="DeoC"/>
    <property type="match status" value="1"/>
</dbReference>
<evidence type="ECO:0008006" key="4">
    <source>
        <dbReference type="Google" id="ProtNLM"/>
    </source>
</evidence>
<name>A0A2N8P9S8_STRNR</name>
<dbReference type="NCBIfam" id="NF005556">
    <property type="entry name" value="PRK07226.1"/>
    <property type="match status" value="1"/>
</dbReference>
<dbReference type="InterPro" id="IPR013785">
    <property type="entry name" value="Aldolase_TIM"/>
</dbReference>
<evidence type="ECO:0000313" key="2">
    <source>
        <dbReference type="EMBL" id="PNE37765.1"/>
    </source>
</evidence>
<dbReference type="PIRSF" id="PIRSF038992">
    <property type="entry name" value="Aldolase_Ia"/>
    <property type="match status" value="1"/>
</dbReference>
<proteinExistence type="predicted"/>
<dbReference type="InterPro" id="IPR050456">
    <property type="entry name" value="DeoC/FbaB_aldolase"/>
</dbReference>
<dbReference type="InterPro" id="IPR041720">
    <property type="entry name" value="FbaB-like"/>
</dbReference>
<accession>A0A2N8P9S8</accession>
<evidence type="ECO:0000256" key="1">
    <source>
        <dbReference type="PIRSR" id="PIRSR038992-1"/>
    </source>
</evidence>
<organism evidence="2 3">
    <name type="scientific">Streptomyces noursei</name>
    <name type="common">Streptomyces albulus</name>
    <dbReference type="NCBI Taxonomy" id="1971"/>
    <lineage>
        <taxon>Bacteria</taxon>
        <taxon>Bacillati</taxon>
        <taxon>Actinomycetota</taxon>
        <taxon>Actinomycetes</taxon>
        <taxon>Kitasatosporales</taxon>
        <taxon>Streptomycetaceae</taxon>
        <taxon>Streptomyces</taxon>
    </lineage>
</organism>
<dbReference type="SMART" id="SM01133">
    <property type="entry name" value="DeoC"/>
    <property type="match status" value="1"/>
</dbReference>
<dbReference type="PANTHER" id="PTHR47916">
    <property type="entry name" value="FRUCTOSE-BISPHOSPHATE ALDOLASE CLASS 1"/>
    <property type="match status" value="1"/>
</dbReference>
<protein>
    <recommendedName>
        <fullName evidence="4">2-amino-4,5-dihydroxy-6-one-heptanoic acid-7-phosphate synthase</fullName>
    </recommendedName>
</protein>
<dbReference type="PANTHER" id="PTHR47916:SF1">
    <property type="entry name" value="3-HYDROXY-5-PHOSPHONOOXYPENTANE-2,4-DIONE THIOLASE"/>
    <property type="match status" value="1"/>
</dbReference>
<feature type="active site" description="Schiff-base intermediate with dihydroxyacetone-P" evidence="1">
    <location>
        <position position="182"/>
    </location>
</feature>
<dbReference type="Gene3D" id="3.20.20.70">
    <property type="entry name" value="Aldolase class I"/>
    <property type="match status" value="1"/>
</dbReference>
<sequence>MAEAYCWAGKHRRLQRLRHPGSGAIFLVPLDHSLADGPVADTENFASLVEAMANNGVDGLVVHKGRVRFLPPELLRDLSLIVHLNGSTRYAPDANAKILVGSVEEAVALGADAVSVHINIGSNNEAAQLIDLGKVSDQAARWGVPLLAMVYPRGPHLTNPADPALLAHAANIAADLGADIVKLPYTGSVSTMVDVVHASPIPIVTAGGGVVAETEKLLDGITDAMASGVAGVAVGRNVFGAADPGHTARLIAQRVHVTAPPPDLLPAERQMDREATFS</sequence>
<dbReference type="RefSeq" id="WP_073448631.1">
    <property type="nucleotide sequence ID" value="NZ_LJSN01000003.1"/>
</dbReference>
<evidence type="ECO:0000313" key="3">
    <source>
        <dbReference type="Proteomes" id="UP000236047"/>
    </source>
</evidence>
<dbReference type="SUPFAM" id="SSF51569">
    <property type="entry name" value="Aldolase"/>
    <property type="match status" value="1"/>
</dbReference>
<feature type="active site" description="Proton donor" evidence="1">
    <location>
        <position position="151"/>
    </location>
</feature>
<dbReference type="CDD" id="cd00958">
    <property type="entry name" value="DhnA"/>
    <property type="match status" value="1"/>
</dbReference>
<keyword evidence="3" id="KW-1185">Reference proteome</keyword>
<comment type="caution">
    <text evidence="2">The sequence shown here is derived from an EMBL/GenBank/DDBJ whole genome shotgun (WGS) entry which is preliminary data.</text>
</comment>
<dbReference type="AlphaFoldDB" id="A0A2N8P9S8"/>
<reference evidence="3" key="1">
    <citation type="submission" date="2015-09" db="EMBL/GenBank/DDBJ databases">
        <authorList>
            <person name="Graham D.E."/>
            <person name="Mahan K.M."/>
            <person name="Klingeman D.M."/>
            <person name="Fida T."/>
            <person name="Giannone R.J."/>
            <person name="Hettich R.L."/>
            <person name="Parry R.J."/>
            <person name="Spain J.C."/>
        </authorList>
    </citation>
    <scope>NUCLEOTIDE SEQUENCE [LARGE SCALE GENOMIC DNA]</scope>
    <source>
        <strain evidence="3">JCM 4701</strain>
    </source>
</reference>
<dbReference type="GO" id="GO:0004332">
    <property type="term" value="F:fructose-bisphosphate aldolase activity"/>
    <property type="evidence" value="ECO:0007669"/>
    <property type="project" value="InterPro"/>
</dbReference>